<feature type="region of interest" description="Disordered" evidence="4">
    <location>
        <begin position="53"/>
        <end position="97"/>
    </location>
</feature>
<feature type="compositionally biased region" description="Low complexity" evidence="4">
    <location>
        <begin position="378"/>
        <end position="422"/>
    </location>
</feature>
<dbReference type="EMBL" id="BMAR01000024">
    <property type="protein sequence ID" value="GFR48512.1"/>
    <property type="molecule type" value="Genomic_DNA"/>
</dbReference>
<evidence type="ECO:0000256" key="2">
    <source>
        <dbReference type="ARBA" id="ARBA00022741"/>
    </source>
</evidence>
<evidence type="ECO:0000313" key="5">
    <source>
        <dbReference type="EMBL" id="GFR48512.1"/>
    </source>
</evidence>
<evidence type="ECO:0000256" key="3">
    <source>
        <dbReference type="ARBA" id="ARBA00022840"/>
    </source>
</evidence>
<evidence type="ECO:0008006" key="7">
    <source>
        <dbReference type="Google" id="ProtNLM"/>
    </source>
</evidence>
<evidence type="ECO:0000313" key="6">
    <source>
        <dbReference type="Proteomes" id="UP001054857"/>
    </source>
</evidence>
<dbReference type="InterPro" id="IPR005654">
    <property type="entry name" value="ATPase_AFG1-like"/>
</dbReference>
<dbReference type="GO" id="GO:0005524">
    <property type="term" value="F:ATP binding"/>
    <property type="evidence" value="ECO:0007669"/>
    <property type="project" value="UniProtKB-KW"/>
</dbReference>
<feature type="compositionally biased region" description="Gly residues" evidence="4">
    <location>
        <begin position="191"/>
        <end position="210"/>
    </location>
</feature>
<name>A0AAD3DWP6_9CHLO</name>
<dbReference type="InterPro" id="IPR027417">
    <property type="entry name" value="P-loop_NTPase"/>
</dbReference>
<dbReference type="GO" id="GO:0005739">
    <property type="term" value="C:mitochondrion"/>
    <property type="evidence" value="ECO:0007669"/>
    <property type="project" value="TreeGrafter"/>
</dbReference>
<accession>A0AAD3DWP6</accession>
<proteinExistence type="inferred from homology"/>
<keyword evidence="6" id="KW-1185">Reference proteome</keyword>
<dbReference type="NCBIfam" id="NF040713">
    <property type="entry name" value="ZapE"/>
    <property type="match status" value="1"/>
</dbReference>
<feature type="region of interest" description="Disordered" evidence="4">
    <location>
        <begin position="376"/>
        <end position="423"/>
    </location>
</feature>
<protein>
    <recommendedName>
        <fullName evidence="7">AFG1-like ATPase</fullName>
    </recommendedName>
</protein>
<reference evidence="5 6" key="1">
    <citation type="journal article" date="2021" name="Sci. Rep.">
        <title>Genome sequencing of the multicellular alga Astrephomene provides insights into convergent evolution of germ-soma differentiation.</title>
        <authorList>
            <person name="Yamashita S."/>
            <person name="Yamamoto K."/>
            <person name="Matsuzaki R."/>
            <person name="Suzuki S."/>
            <person name="Yamaguchi H."/>
            <person name="Hirooka S."/>
            <person name="Minakuchi Y."/>
            <person name="Miyagishima S."/>
            <person name="Kawachi M."/>
            <person name="Toyoda A."/>
            <person name="Nozaki H."/>
        </authorList>
    </citation>
    <scope>NUCLEOTIDE SEQUENCE [LARGE SCALE GENOMIC DNA]</scope>
    <source>
        <strain evidence="5 6">NIES-4017</strain>
    </source>
</reference>
<dbReference type="Gene3D" id="3.40.50.300">
    <property type="entry name" value="P-loop containing nucleotide triphosphate hydrolases"/>
    <property type="match status" value="1"/>
</dbReference>
<evidence type="ECO:0000256" key="4">
    <source>
        <dbReference type="SAM" id="MobiDB-lite"/>
    </source>
</evidence>
<dbReference type="Pfam" id="PF03969">
    <property type="entry name" value="AFG1_ATPase"/>
    <property type="match status" value="2"/>
</dbReference>
<feature type="region of interest" description="Disordered" evidence="4">
    <location>
        <begin position="131"/>
        <end position="178"/>
    </location>
</feature>
<keyword evidence="2" id="KW-0547">Nucleotide-binding</keyword>
<dbReference type="AlphaFoldDB" id="A0AAD3DWP6"/>
<feature type="region of interest" description="Disordered" evidence="4">
    <location>
        <begin position="191"/>
        <end position="216"/>
    </location>
</feature>
<dbReference type="PANTHER" id="PTHR12169:SF29">
    <property type="entry name" value="AFG1-LIKE ATPASE FAMILY PROTEIN"/>
    <property type="match status" value="1"/>
</dbReference>
<evidence type="ECO:0000256" key="1">
    <source>
        <dbReference type="ARBA" id="ARBA00010322"/>
    </source>
</evidence>
<organism evidence="5 6">
    <name type="scientific">Astrephomene gubernaculifera</name>
    <dbReference type="NCBI Taxonomy" id="47775"/>
    <lineage>
        <taxon>Eukaryota</taxon>
        <taxon>Viridiplantae</taxon>
        <taxon>Chlorophyta</taxon>
        <taxon>core chlorophytes</taxon>
        <taxon>Chlorophyceae</taxon>
        <taxon>CS clade</taxon>
        <taxon>Chlamydomonadales</taxon>
        <taxon>Astrephomenaceae</taxon>
        <taxon>Astrephomene</taxon>
    </lineage>
</organism>
<sequence>MRRIVVGSVRLLHSAAAAGVGDASRRAGLGSGVCKLRAASRWQLPAQDADKHYSLPGFHSAHTSAVEPVDPSPPGETTPHRHHPAPTPAETGGPLAKYGAGLQAGYYRPDPRQKLTIQMLQELYDALQKASASHQLPGQQSQRSRRRPSGLTMVDHVGGEEEASESGREATTSSSSGFSWLTKSLGRAFGGGGKGSSGNGGSKGSAGGEGESSEPPVRGLYMYGGVGVGKTMLMDLFVTTAPTHFKVLRTHFHDFMLEVHAALRRHARSADPLLMVADGIASRARVLALDELFVTDVADAMILNRLFGRLWDRGVVLLATSNRPPDDLYKGGLQRNLFMPFIHRLKVQCRAHDMESTTDYRRLAHHQRGLYFITPRGSASSSSSSSPSSSPSSSHASSSGASATSSSSSLPGGASTSSSSSSDPLMERFLELAGEGAEAPAPARVEVMMGRSLEVPLAAGKVCMFPFQELCGRPVAAADYLALTGGYHTLALRGVPVFGAHNRSEAYRFVTLIDVMYENRTRLLVTADAAPVDLFDNILTQFDAAKNPALAARPDAVVDDNLGFAKDRTISRLTEMQSVEYLLHHAKQHEPALVLALQELQAQQRSAAEAAAVGAVGAAAATAGH</sequence>
<dbReference type="GO" id="GO:0016887">
    <property type="term" value="F:ATP hydrolysis activity"/>
    <property type="evidence" value="ECO:0007669"/>
    <property type="project" value="InterPro"/>
</dbReference>
<comment type="caution">
    <text evidence="5">The sequence shown here is derived from an EMBL/GenBank/DDBJ whole genome shotgun (WGS) entry which is preliminary data.</text>
</comment>
<gene>
    <name evidence="5" type="ORF">Agub_g10405</name>
</gene>
<dbReference type="SUPFAM" id="SSF52540">
    <property type="entry name" value="P-loop containing nucleoside triphosphate hydrolases"/>
    <property type="match status" value="1"/>
</dbReference>
<dbReference type="Proteomes" id="UP001054857">
    <property type="component" value="Unassembled WGS sequence"/>
</dbReference>
<keyword evidence="3" id="KW-0067">ATP-binding</keyword>
<comment type="similarity">
    <text evidence="1">Belongs to the AFG1 ATPase family.</text>
</comment>
<dbReference type="PANTHER" id="PTHR12169">
    <property type="entry name" value="ATPASE N2B"/>
    <property type="match status" value="1"/>
</dbReference>